<dbReference type="SUPFAM" id="SSF51905">
    <property type="entry name" value="FAD/NAD(P)-binding domain"/>
    <property type="match status" value="1"/>
</dbReference>
<dbReference type="Gene3D" id="3.50.50.60">
    <property type="entry name" value="FAD/NAD(P)-binding domain"/>
    <property type="match status" value="1"/>
</dbReference>
<name>A0A5M6D7G4_9BACT</name>
<dbReference type="RefSeq" id="WP_150090069.1">
    <property type="nucleotide sequence ID" value="NZ_VWSF01000014.1"/>
</dbReference>
<evidence type="ECO:0000313" key="2">
    <source>
        <dbReference type="EMBL" id="KAA5543323.1"/>
    </source>
</evidence>
<dbReference type="EMBL" id="VWSF01000014">
    <property type="protein sequence ID" value="KAA5543323.1"/>
    <property type="molecule type" value="Genomic_DNA"/>
</dbReference>
<keyword evidence="3" id="KW-1185">Reference proteome</keyword>
<evidence type="ECO:0000313" key="3">
    <source>
        <dbReference type="Proteomes" id="UP000323426"/>
    </source>
</evidence>
<dbReference type="GO" id="GO:0016628">
    <property type="term" value="F:oxidoreductase activity, acting on the CH-CH group of donors, NAD or NADP as acceptor"/>
    <property type="evidence" value="ECO:0007669"/>
    <property type="project" value="InterPro"/>
</dbReference>
<dbReference type="PANTHER" id="PTHR42685:SF22">
    <property type="entry name" value="CONDITIONED MEDIUM FACTOR RECEPTOR 1"/>
    <property type="match status" value="1"/>
</dbReference>
<dbReference type="InterPro" id="IPR050407">
    <property type="entry name" value="Geranylgeranyl_reductase"/>
</dbReference>
<accession>A0A5M6D7G4</accession>
<dbReference type="InterPro" id="IPR011777">
    <property type="entry name" value="Geranylgeranyl_Rdtase_fam"/>
</dbReference>
<dbReference type="NCBIfam" id="TIGR02032">
    <property type="entry name" value="GG-red-SF"/>
    <property type="match status" value="1"/>
</dbReference>
<dbReference type="PRINTS" id="PR00420">
    <property type="entry name" value="RNGMNOXGNASE"/>
</dbReference>
<dbReference type="InterPro" id="IPR002938">
    <property type="entry name" value="FAD-bd"/>
</dbReference>
<comment type="caution">
    <text evidence="2">The sequence shown here is derived from an EMBL/GenBank/DDBJ whole genome shotgun (WGS) entry which is preliminary data.</text>
</comment>
<dbReference type="PANTHER" id="PTHR42685">
    <property type="entry name" value="GERANYLGERANYL DIPHOSPHATE REDUCTASE"/>
    <property type="match status" value="1"/>
</dbReference>
<dbReference type="Proteomes" id="UP000323426">
    <property type="component" value="Unassembled WGS sequence"/>
</dbReference>
<dbReference type="Pfam" id="PF01494">
    <property type="entry name" value="FAD_binding_3"/>
    <property type="match status" value="1"/>
</dbReference>
<protein>
    <submittedName>
        <fullName evidence="2">Geranylgeranyl reductase family protein</fullName>
    </submittedName>
</protein>
<evidence type="ECO:0000259" key="1">
    <source>
        <dbReference type="Pfam" id="PF01494"/>
    </source>
</evidence>
<organism evidence="2 3">
    <name type="scientific">Adhaeribacter rhizoryzae</name>
    <dbReference type="NCBI Taxonomy" id="2607907"/>
    <lineage>
        <taxon>Bacteria</taxon>
        <taxon>Pseudomonadati</taxon>
        <taxon>Bacteroidota</taxon>
        <taxon>Cytophagia</taxon>
        <taxon>Cytophagales</taxon>
        <taxon>Hymenobacteraceae</taxon>
        <taxon>Adhaeribacter</taxon>
    </lineage>
</organism>
<proteinExistence type="predicted"/>
<dbReference type="GO" id="GO:0071949">
    <property type="term" value="F:FAD binding"/>
    <property type="evidence" value="ECO:0007669"/>
    <property type="project" value="InterPro"/>
</dbReference>
<gene>
    <name evidence="2" type="ORF">F0145_16895</name>
</gene>
<dbReference type="InterPro" id="IPR036188">
    <property type="entry name" value="FAD/NAD-bd_sf"/>
</dbReference>
<reference evidence="2 3" key="1">
    <citation type="submission" date="2019-09" db="EMBL/GenBank/DDBJ databases">
        <title>Genome sequence and assembly of Adhaeribacter sp.</title>
        <authorList>
            <person name="Chhetri G."/>
        </authorList>
    </citation>
    <scope>NUCLEOTIDE SEQUENCE [LARGE SCALE GENOMIC DNA]</scope>
    <source>
        <strain evidence="2 3">DK36</strain>
    </source>
</reference>
<feature type="domain" description="FAD-binding" evidence="1">
    <location>
        <begin position="6"/>
        <end position="317"/>
    </location>
</feature>
<dbReference type="AlphaFoldDB" id="A0A5M6D7G4"/>
<sequence>MQAQNFDVIIVGAGPAGAACAIKLAHSGLAVALLDKAVFPRDKTCGDALSIDVVNQLAMLSDKLAVEFNSLVAKVPSYGVKIFSPNHQHVDIPFVYKKQESCGYICQRLDFDNLLFQHLKEYQNIQVFENCAVEKVEQQTGGILAQTSLGDFTGKIIIGADGAHSVVSKNLGPIKVEKKHYSAGLRVYYEGVTSFHDDNYIELHFFKDILPGYLWVFPLPDNKANVGIGVLSSVVSEKKLNLKASLQKLLETTPNLKERFKDARPLETIKGYGLPLGSKPRNISGERFLLTGDAASLIDPFSGEGIGNAIRSGRVAAEHILKCFEQQNFSAQFNLAYDKEIYRRMWKELKVSHSLQKLCRYPWLFNFVVKKGNQSKYLKQFLVEALANVEIKRLLTKPAFYYRMLFK</sequence>